<evidence type="ECO:0000256" key="3">
    <source>
        <dbReference type="SAM" id="MobiDB-lite"/>
    </source>
</evidence>
<keyword evidence="5" id="KW-1185">Reference proteome</keyword>
<dbReference type="PROSITE" id="PS51375">
    <property type="entry name" value="PPR"/>
    <property type="match status" value="1"/>
</dbReference>
<name>A0ABN9TE64_9DINO</name>
<evidence type="ECO:0008006" key="6">
    <source>
        <dbReference type="Google" id="ProtNLM"/>
    </source>
</evidence>
<protein>
    <recommendedName>
        <fullName evidence="6">Pentatricopeptide repeat-containing protein</fullName>
    </recommendedName>
</protein>
<feature type="repeat" description="PPR" evidence="2">
    <location>
        <begin position="9"/>
        <end position="43"/>
    </location>
</feature>
<reference evidence="4" key="1">
    <citation type="submission" date="2023-10" db="EMBL/GenBank/DDBJ databases">
        <authorList>
            <person name="Chen Y."/>
            <person name="Shah S."/>
            <person name="Dougan E. K."/>
            <person name="Thang M."/>
            <person name="Chan C."/>
        </authorList>
    </citation>
    <scope>NUCLEOTIDE SEQUENCE [LARGE SCALE GENOMIC DNA]</scope>
</reference>
<dbReference type="PROSITE" id="PS51257">
    <property type="entry name" value="PROKAR_LIPOPROTEIN"/>
    <property type="match status" value="1"/>
</dbReference>
<dbReference type="PANTHER" id="PTHR47936:SF1">
    <property type="entry name" value="PENTATRICOPEPTIDE REPEAT-CONTAINING PROTEIN GUN1, CHLOROPLASTIC"/>
    <property type="match status" value="1"/>
</dbReference>
<dbReference type="EMBL" id="CAUYUJ010014628">
    <property type="protein sequence ID" value="CAK0844071.1"/>
    <property type="molecule type" value="Genomic_DNA"/>
</dbReference>
<dbReference type="Proteomes" id="UP001189429">
    <property type="component" value="Unassembled WGS sequence"/>
</dbReference>
<dbReference type="InterPro" id="IPR011990">
    <property type="entry name" value="TPR-like_helical_dom_sf"/>
</dbReference>
<feature type="region of interest" description="Disordered" evidence="3">
    <location>
        <begin position="92"/>
        <end position="117"/>
    </location>
</feature>
<keyword evidence="1" id="KW-0677">Repeat</keyword>
<evidence type="ECO:0000313" key="4">
    <source>
        <dbReference type="EMBL" id="CAK0844071.1"/>
    </source>
</evidence>
<dbReference type="Gene3D" id="1.25.40.10">
    <property type="entry name" value="Tetratricopeptide repeat domain"/>
    <property type="match status" value="1"/>
</dbReference>
<sequence length="117" mass="12420">MRQLRVERDVISYSSGICACEKGGQWQEALSLIGEMPSTILEPTAFGYNSGISVCGARALWQEGLSLLFGLRRAALEPDAVSYNAGIGACETGESGGSSRCRRSGRPSRSADDSRTA</sequence>
<dbReference type="PANTHER" id="PTHR47936">
    <property type="entry name" value="PPR_LONG DOMAIN-CONTAINING PROTEIN"/>
    <property type="match status" value="1"/>
</dbReference>
<evidence type="ECO:0000256" key="2">
    <source>
        <dbReference type="PROSITE-ProRule" id="PRU00708"/>
    </source>
</evidence>
<organism evidence="4 5">
    <name type="scientific">Prorocentrum cordatum</name>
    <dbReference type="NCBI Taxonomy" id="2364126"/>
    <lineage>
        <taxon>Eukaryota</taxon>
        <taxon>Sar</taxon>
        <taxon>Alveolata</taxon>
        <taxon>Dinophyceae</taxon>
        <taxon>Prorocentrales</taxon>
        <taxon>Prorocentraceae</taxon>
        <taxon>Prorocentrum</taxon>
    </lineage>
</organism>
<dbReference type="InterPro" id="IPR002885">
    <property type="entry name" value="PPR_rpt"/>
</dbReference>
<gene>
    <name evidence="4" type="ORF">PCOR1329_LOCUS38242</name>
</gene>
<proteinExistence type="predicted"/>
<comment type="caution">
    <text evidence="4">The sequence shown here is derived from an EMBL/GenBank/DDBJ whole genome shotgun (WGS) entry which is preliminary data.</text>
</comment>
<evidence type="ECO:0000313" key="5">
    <source>
        <dbReference type="Proteomes" id="UP001189429"/>
    </source>
</evidence>
<accession>A0ABN9TE64</accession>
<evidence type="ECO:0000256" key="1">
    <source>
        <dbReference type="ARBA" id="ARBA00022737"/>
    </source>
</evidence>